<reference evidence="2 3" key="1">
    <citation type="journal article" date="2015" name="Genome Announc.">
        <title>Draft Genome Sequences of Marine Isolates of Thalassomonas viridans and Thalassomonas actiniarum.</title>
        <authorList>
            <person name="Olonade I."/>
            <person name="van Zyl L.J."/>
            <person name="Trindade M."/>
        </authorList>
    </citation>
    <scope>NUCLEOTIDE SEQUENCE [LARGE SCALE GENOMIC DNA]</scope>
    <source>
        <strain evidence="2 3">A5K-106</strain>
    </source>
</reference>
<feature type="compositionally biased region" description="Low complexity" evidence="1">
    <location>
        <begin position="87"/>
        <end position="98"/>
    </location>
</feature>
<sequence length="147" mass="15828">MQVVNSNSVNPSFTRVNRATQAQPEQVRGSGQLERTGEQLEQTRNSQGQGGRLDVNEQAIALFEQEQSGRGLGQQQGASQFLGQDSGQAPGQGAQLQLFADSSENSRGATYDRPSNQNLSAVAAYQSVNNIAQRDNVQQLFGVDLFA</sequence>
<evidence type="ECO:0000313" key="2">
    <source>
        <dbReference type="EMBL" id="WDE00910.1"/>
    </source>
</evidence>
<dbReference type="EMBL" id="CP059735">
    <property type="protein sequence ID" value="WDE00910.1"/>
    <property type="molecule type" value="Genomic_DNA"/>
</dbReference>
<accession>A0AAE9YTG5</accession>
<name>A0AAE9YTG5_9GAMM</name>
<feature type="compositionally biased region" description="Polar residues" evidence="1">
    <location>
        <begin position="100"/>
        <end position="114"/>
    </location>
</feature>
<protein>
    <submittedName>
        <fullName evidence="2">Uncharacterized protein</fullName>
    </submittedName>
</protein>
<feature type="compositionally biased region" description="Polar residues" evidence="1">
    <location>
        <begin position="1"/>
        <end position="24"/>
    </location>
</feature>
<keyword evidence="3" id="KW-1185">Reference proteome</keyword>
<dbReference type="AlphaFoldDB" id="A0AAE9YTG5"/>
<dbReference type="KEGG" id="tact:SG35_009920"/>
<feature type="region of interest" description="Disordered" evidence="1">
    <location>
        <begin position="1"/>
        <end position="114"/>
    </location>
</feature>
<gene>
    <name evidence="2" type="ORF">SG35_009920</name>
</gene>
<dbReference type="Proteomes" id="UP000032568">
    <property type="component" value="Chromosome"/>
</dbReference>
<evidence type="ECO:0000313" key="3">
    <source>
        <dbReference type="Proteomes" id="UP000032568"/>
    </source>
</evidence>
<organism evidence="2 3">
    <name type="scientific">Thalassomonas actiniarum</name>
    <dbReference type="NCBI Taxonomy" id="485447"/>
    <lineage>
        <taxon>Bacteria</taxon>
        <taxon>Pseudomonadati</taxon>
        <taxon>Pseudomonadota</taxon>
        <taxon>Gammaproteobacteria</taxon>
        <taxon>Alteromonadales</taxon>
        <taxon>Colwelliaceae</taxon>
        <taxon>Thalassomonas</taxon>
    </lineage>
</organism>
<reference evidence="2 3" key="2">
    <citation type="journal article" date="2022" name="Mar. Drugs">
        <title>Bioassay-Guided Fractionation Leads to the Detection of Cholic Acid Generated by the Rare Thalassomonas sp.</title>
        <authorList>
            <person name="Pheiffer F."/>
            <person name="Schneider Y.K."/>
            <person name="Hansen E.H."/>
            <person name="Andersen J.H."/>
            <person name="Isaksson J."/>
            <person name="Busche T."/>
            <person name="R C."/>
            <person name="Kalinowski J."/>
            <person name="Zyl L.V."/>
            <person name="Trindade M."/>
        </authorList>
    </citation>
    <scope>NUCLEOTIDE SEQUENCE [LARGE SCALE GENOMIC DNA]</scope>
    <source>
        <strain evidence="2 3">A5K-106</strain>
    </source>
</reference>
<feature type="compositionally biased region" description="Polar residues" evidence="1">
    <location>
        <begin position="65"/>
        <end position="86"/>
    </location>
</feature>
<evidence type="ECO:0000256" key="1">
    <source>
        <dbReference type="SAM" id="MobiDB-lite"/>
    </source>
</evidence>
<proteinExistence type="predicted"/>